<proteinExistence type="predicted"/>
<dbReference type="AlphaFoldDB" id="A0A1E7W6A5"/>
<keyword evidence="2" id="KW-1185">Reference proteome</keyword>
<dbReference type="Proteomes" id="UP000175989">
    <property type="component" value="Unassembled WGS sequence"/>
</dbReference>
<dbReference type="RefSeq" id="WP_070251987.1">
    <property type="nucleotide sequence ID" value="NZ_LROM01000152.1"/>
</dbReference>
<sequence length="89" mass="9629">MSALEPGLVAQLLAHEPAPAEKALRKIVSLFTDNAFMSGHELRVLEIAMEGLGASASERRQAIEGAIQLRRNRVMGRYAEQGRAGDEVA</sequence>
<protein>
    <submittedName>
        <fullName evidence="1">Uncharacterized protein</fullName>
    </submittedName>
</protein>
<dbReference type="EMBL" id="LROM01000152">
    <property type="protein sequence ID" value="OEZ91513.1"/>
    <property type="molecule type" value="Genomic_DNA"/>
</dbReference>
<name>A0A1E7W6A5_9BURK</name>
<evidence type="ECO:0000313" key="2">
    <source>
        <dbReference type="Proteomes" id="UP000175989"/>
    </source>
</evidence>
<reference evidence="2" key="1">
    <citation type="journal article" date="2016" name="Front. Microbiol.">
        <title>Molecular Keys to the Janthinobacterium and Duganella spp. Interaction with the Plant Pathogen Fusarium graminearum.</title>
        <authorList>
            <person name="Haack F.S."/>
            <person name="Poehlein A."/>
            <person name="Kroger C."/>
            <person name="Voigt C.A."/>
            <person name="Piepenbring M."/>
            <person name="Bode H.B."/>
            <person name="Daniel R."/>
            <person name="Schafer W."/>
            <person name="Streit W.R."/>
        </authorList>
    </citation>
    <scope>NUCLEOTIDE SEQUENCE [LARGE SCALE GENOMIC DNA]</scope>
    <source>
        <strain evidence="2">T54</strain>
    </source>
</reference>
<comment type="caution">
    <text evidence="1">The sequence shown here is derived from an EMBL/GenBank/DDBJ whole genome shotgun (WGS) entry which is preliminary data.</text>
</comment>
<evidence type="ECO:0000313" key="1">
    <source>
        <dbReference type="EMBL" id="OEZ91513.1"/>
    </source>
</evidence>
<accession>A0A1E7W6A5</accession>
<dbReference type="OrthoDB" id="8780088at2"/>
<gene>
    <name evidence="1" type="ORF">DUPY_51250</name>
</gene>
<organism evidence="1 2">
    <name type="scientific">Duganella phyllosphaerae</name>
    <dbReference type="NCBI Taxonomy" id="762836"/>
    <lineage>
        <taxon>Bacteria</taxon>
        <taxon>Pseudomonadati</taxon>
        <taxon>Pseudomonadota</taxon>
        <taxon>Betaproteobacteria</taxon>
        <taxon>Burkholderiales</taxon>
        <taxon>Oxalobacteraceae</taxon>
        <taxon>Telluria group</taxon>
        <taxon>Duganella</taxon>
    </lineage>
</organism>